<evidence type="ECO:0000313" key="2">
    <source>
        <dbReference type="EMBL" id="BAU48916.1"/>
    </source>
</evidence>
<feature type="chain" id="PRO_5008571191" description="DUF1236 domain-containing protein" evidence="1">
    <location>
        <begin position="34"/>
        <end position="152"/>
    </location>
</feature>
<dbReference type="EMBL" id="AP014936">
    <property type="protein sequence ID" value="BAU48916.1"/>
    <property type="molecule type" value="Genomic_DNA"/>
</dbReference>
<keyword evidence="3" id="KW-1185">Reference proteome</keyword>
<dbReference type="AlphaFoldDB" id="A0A1B4V5U3"/>
<sequence length="152" mass="16359">MVYTSGHVVCTFFKGRRAVRLSVGIVLACAAVAAGCATQAATSGRVVIRDQNAVVDVSFSRHDRAVIEQYYRGAHQRGLPPGLAKRNGALPPGLAKRDVLPPGLSTVPLPVELERQLTPLPAVYVRVRIGNDIVLMDRKTRVVFDVIYGVVG</sequence>
<organism evidence="2 3">
    <name type="scientific">Sulfurifustis variabilis</name>
    <dbReference type="NCBI Taxonomy" id="1675686"/>
    <lineage>
        <taxon>Bacteria</taxon>
        <taxon>Pseudomonadati</taxon>
        <taxon>Pseudomonadota</taxon>
        <taxon>Gammaproteobacteria</taxon>
        <taxon>Acidiferrobacterales</taxon>
        <taxon>Acidiferrobacteraceae</taxon>
        <taxon>Sulfurifustis</taxon>
    </lineage>
</organism>
<evidence type="ECO:0000313" key="3">
    <source>
        <dbReference type="Proteomes" id="UP000218899"/>
    </source>
</evidence>
<reference evidence="2 3" key="1">
    <citation type="submission" date="2015-08" db="EMBL/GenBank/DDBJ databases">
        <title>Complete genome sequence of Sulfurifustis variabilis.</title>
        <authorList>
            <person name="Miura A."/>
            <person name="Kojima H."/>
            <person name="Fukui M."/>
        </authorList>
    </citation>
    <scope>NUCLEOTIDE SEQUENCE [LARGE SCALE GENOMIC DNA]</scope>
    <source>
        <strain evidence="3">skN76</strain>
    </source>
</reference>
<name>A0A1B4V5U3_9GAMM</name>
<dbReference type="Proteomes" id="UP000218899">
    <property type="component" value="Chromosome"/>
</dbReference>
<dbReference type="Gene3D" id="3.10.450.160">
    <property type="entry name" value="inner membrane protein cigr"/>
    <property type="match status" value="1"/>
</dbReference>
<evidence type="ECO:0000256" key="1">
    <source>
        <dbReference type="SAM" id="SignalP"/>
    </source>
</evidence>
<feature type="signal peptide" evidence="1">
    <location>
        <begin position="1"/>
        <end position="33"/>
    </location>
</feature>
<gene>
    <name evidence="2" type="ORF">SVA_2366</name>
</gene>
<protein>
    <recommendedName>
        <fullName evidence="4">DUF1236 domain-containing protein</fullName>
    </recommendedName>
</protein>
<keyword evidence="1" id="KW-0732">Signal</keyword>
<dbReference type="KEGG" id="sva:SVA_2366"/>
<proteinExistence type="predicted"/>
<evidence type="ECO:0008006" key="4">
    <source>
        <dbReference type="Google" id="ProtNLM"/>
    </source>
</evidence>
<accession>A0A1B4V5U3</accession>